<keyword evidence="2" id="KW-0732">Signal</keyword>
<feature type="chain" id="PRO_5015778251" description="Pentapeptide MXKDX repeat protein" evidence="2">
    <location>
        <begin position="23"/>
        <end position="106"/>
    </location>
</feature>
<reference evidence="3" key="1">
    <citation type="submission" date="2018-03" db="EMBL/GenBank/DDBJ databases">
        <title>Cross-interface Injection: A General Nanoliter Liquid Handling Method Applied to Single Cells Genome Amplification Automated Nanoliter Liquid Handling Applied to Single Cell Multiple Displacement Amplification.</title>
        <authorList>
            <person name="Yun J."/>
            <person name="Xu P."/>
            <person name="Xu J."/>
            <person name="Dai X."/>
            <person name="Wang Y."/>
            <person name="Zheng X."/>
            <person name="Cao C."/>
            <person name="Yi Q."/>
            <person name="Zhu Y."/>
            <person name="Wang L."/>
            <person name="Dong Z."/>
            <person name="Huang Y."/>
            <person name="Huang L."/>
            <person name="Du W."/>
        </authorList>
    </citation>
    <scope>NUCLEOTIDE SEQUENCE [LARGE SCALE GENOMIC DNA]</scope>
    <source>
        <strain evidence="3">Z-D3-2</strain>
    </source>
</reference>
<name>A0A2T4CWV7_9GAMM</name>
<feature type="compositionally biased region" description="Basic and acidic residues" evidence="1">
    <location>
        <begin position="85"/>
        <end position="106"/>
    </location>
</feature>
<proteinExistence type="predicted"/>
<feature type="region of interest" description="Disordered" evidence="1">
    <location>
        <begin position="18"/>
        <end position="106"/>
    </location>
</feature>
<evidence type="ECO:0000256" key="1">
    <source>
        <dbReference type="SAM" id="MobiDB-lite"/>
    </source>
</evidence>
<dbReference type="AlphaFoldDB" id="A0A2T4CWV7"/>
<comment type="caution">
    <text evidence="3">The sequence shown here is derived from an EMBL/GenBank/DDBJ whole genome shotgun (WGS) entry which is preliminary data.</text>
</comment>
<feature type="compositionally biased region" description="Basic and acidic residues" evidence="1">
    <location>
        <begin position="22"/>
        <end position="62"/>
    </location>
</feature>
<protein>
    <recommendedName>
        <fullName evidence="4">Pentapeptide MXKDX repeat protein</fullName>
    </recommendedName>
</protein>
<feature type="compositionally biased region" description="Acidic residues" evidence="1">
    <location>
        <begin position="67"/>
        <end position="84"/>
    </location>
</feature>
<feature type="signal peptide" evidence="2">
    <location>
        <begin position="1"/>
        <end position="22"/>
    </location>
</feature>
<accession>A0A2T4CWV7</accession>
<sequence>MFKQLFLSTAIATAFAVTPVLADDHEKMNKDDPEWEQKVNKTQHDMDKKHQDKEKKMDKNRQGDTTTYDEMDEDMDVVPDEEAYDKDKGGNDKHPAHKMGEEGYPE</sequence>
<evidence type="ECO:0000256" key="2">
    <source>
        <dbReference type="SAM" id="SignalP"/>
    </source>
</evidence>
<gene>
    <name evidence="3" type="ORF">C9940_04060</name>
</gene>
<organism evidence="3">
    <name type="scientific">Pseudidiomarina aestuarii</name>
    <dbReference type="NCBI Taxonomy" id="624146"/>
    <lineage>
        <taxon>Bacteria</taxon>
        <taxon>Pseudomonadati</taxon>
        <taxon>Pseudomonadota</taxon>
        <taxon>Gammaproteobacteria</taxon>
        <taxon>Alteromonadales</taxon>
        <taxon>Idiomarinaceae</taxon>
        <taxon>Pseudidiomarina</taxon>
    </lineage>
</organism>
<dbReference type="EMBL" id="PYVN01000047">
    <property type="protein sequence ID" value="PTB86025.1"/>
    <property type="molecule type" value="Genomic_DNA"/>
</dbReference>
<evidence type="ECO:0008006" key="4">
    <source>
        <dbReference type="Google" id="ProtNLM"/>
    </source>
</evidence>
<evidence type="ECO:0000313" key="3">
    <source>
        <dbReference type="EMBL" id="PTB86025.1"/>
    </source>
</evidence>